<dbReference type="GO" id="GO:0071281">
    <property type="term" value="P:cellular response to iron ion"/>
    <property type="evidence" value="ECO:0007669"/>
    <property type="project" value="TreeGrafter"/>
</dbReference>
<dbReference type="PROSITE" id="PS50983">
    <property type="entry name" value="FE_B12_PBP"/>
    <property type="match status" value="1"/>
</dbReference>
<dbReference type="Pfam" id="PF01497">
    <property type="entry name" value="Peripla_BP_2"/>
    <property type="match status" value="1"/>
</dbReference>
<dbReference type="CDD" id="cd01141">
    <property type="entry name" value="TroA_d"/>
    <property type="match status" value="1"/>
</dbReference>
<sequence>MKRLLILFVLVSIISCKPEKKQESIASPSLQDTTVVTYADGLSISREANGISLVEVRSPWPGAEKPFRYLLVPREQLAFTTFDKDAYDAIIATPVERIVVTSTTHIPALESLGVEIKLVGFPETRYISSEKTRKRIEAGQITDVGSNEAVNTEKLLALQPDLVVGFSIDNRNQAYDVIQRSGIPVVYNGDWTESSPLGKAEWIKFFAPFFGKEQEADSIFSQIEQDYLAARKLAADAPERPTVLCGALYKDIWYLPGGNSWMARFLEDANANYLWSDNEDSGSLSLSVESVLETAKNADSWVSPSQYTSYKEMGAANRHYSQFRAFRERQVYTFARTTGETGGLLYYELAPNRPDLVLKDLVSLLHPGLLPDHQPFFFKPLAD</sequence>
<dbReference type="Gene3D" id="3.40.50.1980">
    <property type="entry name" value="Nitrogenase molybdenum iron protein domain"/>
    <property type="match status" value="2"/>
</dbReference>
<dbReference type="InterPro" id="IPR002491">
    <property type="entry name" value="ABC_transptr_periplasmic_BD"/>
</dbReference>
<dbReference type="SUPFAM" id="SSF53807">
    <property type="entry name" value="Helical backbone' metal receptor"/>
    <property type="match status" value="1"/>
</dbReference>
<evidence type="ECO:0000313" key="2">
    <source>
        <dbReference type="EMBL" id="TDQ29457.1"/>
    </source>
</evidence>
<feature type="domain" description="Fe/B12 periplasmic-binding" evidence="1">
    <location>
        <begin position="97"/>
        <end position="369"/>
    </location>
</feature>
<dbReference type="RefSeq" id="WP_133645026.1">
    <property type="nucleotide sequence ID" value="NZ_SNYI01000003.1"/>
</dbReference>
<dbReference type="PANTHER" id="PTHR30535">
    <property type="entry name" value="VITAMIN B12-BINDING PROTEIN"/>
    <property type="match status" value="1"/>
</dbReference>
<gene>
    <name evidence="2" type="ORF">CLV82_2915</name>
</gene>
<dbReference type="InterPro" id="IPR050902">
    <property type="entry name" value="ABC_Transporter_SBP"/>
</dbReference>
<comment type="caution">
    <text evidence="2">The sequence shown here is derived from an EMBL/GenBank/DDBJ whole genome shotgun (WGS) entry which is preliminary data.</text>
</comment>
<dbReference type="EMBL" id="SNYI01000003">
    <property type="protein sequence ID" value="TDQ29457.1"/>
    <property type="molecule type" value="Genomic_DNA"/>
</dbReference>
<evidence type="ECO:0000259" key="1">
    <source>
        <dbReference type="PROSITE" id="PS50983"/>
    </source>
</evidence>
<accession>A0A4R6TGS9</accession>
<evidence type="ECO:0000313" key="3">
    <source>
        <dbReference type="Proteomes" id="UP000295468"/>
    </source>
</evidence>
<organism evidence="2 3">
    <name type="scientific">Zeaxanthinibacter enoshimensis</name>
    <dbReference type="NCBI Taxonomy" id="392009"/>
    <lineage>
        <taxon>Bacteria</taxon>
        <taxon>Pseudomonadati</taxon>
        <taxon>Bacteroidota</taxon>
        <taxon>Flavobacteriia</taxon>
        <taxon>Flavobacteriales</taxon>
        <taxon>Flavobacteriaceae</taxon>
        <taxon>Zeaxanthinibacter</taxon>
    </lineage>
</organism>
<reference evidence="2 3" key="1">
    <citation type="submission" date="2019-03" db="EMBL/GenBank/DDBJ databases">
        <title>Genomic Encyclopedia of Archaeal and Bacterial Type Strains, Phase II (KMG-II): from individual species to whole genera.</title>
        <authorList>
            <person name="Goeker M."/>
        </authorList>
    </citation>
    <scope>NUCLEOTIDE SEQUENCE [LARGE SCALE GENOMIC DNA]</scope>
    <source>
        <strain evidence="2 3">DSM 18435</strain>
    </source>
</reference>
<proteinExistence type="predicted"/>
<dbReference type="PROSITE" id="PS51257">
    <property type="entry name" value="PROKAR_LIPOPROTEIN"/>
    <property type="match status" value="1"/>
</dbReference>
<keyword evidence="3" id="KW-1185">Reference proteome</keyword>
<dbReference type="PANTHER" id="PTHR30535:SF34">
    <property type="entry name" value="MOLYBDATE-BINDING PROTEIN MOLA"/>
    <property type="match status" value="1"/>
</dbReference>
<dbReference type="OrthoDB" id="9812528at2"/>
<name>A0A4R6TGS9_9FLAO</name>
<dbReference type="AlphaFoldDB" id="A0A4R6TGS9"/>
<dbReference type="Proteomes" id="UP000295468">
    <property type="component" value="Unassembled WGS sequence"/>
</dbReference>
<protein>
    <submittedName>
        <fullName evidence="2">Iron complex transport system substrate-binding protein</fullName>
    </submittedName>
</protein>